<accession>A0A1R1QBJ4</accession>
<dbReference type="AlphaFoldDB" id="A0A1R1RN91"/>
<dbReference type="OrthoDB" id="2940367at2"/>
<dbReference type="RefSeq" id="WP_076762621.1">
    <property type="nucleotide sequence ID" value="NZ_CP133085.1"/>
</dbReference>
<evidence type="ECO:0000313" key="1">
    <source>
        <dbReference type="EMBL" id="OMI00525.1"/>
    </source>
</evidence>
<dbReference type="GeneID" id="92789133"/>
<comment type="caution">
    <text evidence="1">The sequence shown here is derived from an EMBL/GenBank/DDBJ whole genome shotgun (WGS) entry which is preliminary data.</text>
</comment>
<keyword evidence="2" id="KW-1185">Reference proteome</keyword>
<dbReference type="EMBL" id="MTJL01000040">
    <property type="protein sequence ID" value="OMI00525.1"/>
    <property type="molecule type" value="Genomic_DNA"/>
</dbReference>
<name>A0A1R1RN91_9BACI</name>
<sequence>MNLFEKLIESIYEKHHHQQAGHEWVMHGQETELKQFDRSAEQFGKQFEQFAENAEKWLGEDGSLPGIFK</sequence>
<protein>
    <submittedName>
        <fullName evidence="1">Uncharacterized protein</fullName>
    </submittedName>
</protein>
<accession>A0A1R1RN91</accession>
<evidence type="ECO:0000313" key="2">
    <source>
        <dbReference type="Proteomes" id="UP000187367"/>
    </source>
</evidence>
<dbReference type="Proteomes" id="UP000187367">
    <property type="component" value="Unassembled WGS sequence"/>
</dbReference>
<reference evidence="1 2" key="1">
    <citation type="submission" date="2017-01" db="EMBL/GenBank/DDBJ databases">
        <title>Bacillus phylogenomics.</title>
        <authorList>
            <person name="Dunlap C."/>
        </authorList>
    </citation>
    <scope>NUCLEOTIDE SEQUENCE [LARGE SCALE GENOMIC DNA]</scope>
    <source>
        <strain evidence="1 2">NRRL B-41282</strain>
    </source>
</reference>
<organism evidence="1 2">
    <name type="scientific">Bacillus swezeyi</name>
    <dbReference type="NCBI Taxonomy" id="1925020"/>
    <lineage>
        <taxon>Bacteria</taxon>
        <taxon>Bacillati</taxon>
        <taxon>Bacillota</taxon>
        <taxon>Bacilli</taxon>
        <taxon>Bacillales</taxon>
        <taxon>Bacillaceae</taxon>
        <taxon>Bacillus</taxon>
    </lineage>
</organism>
<proteinExistence type="predicted"/>
<gene>
    <name evidence="1" type="ORF">BW143_18250</name>
</gene>